<reference evidence="4" key="1">
    <citation type="submission" date="2016-10" db="EMBL/GenBank/DDBJ databases">
        <authorList>
            <person name="Varghese N."/>
            <person name="Submissions S."/>
        </authorList>
    </citation>
    <scope>NUCLEOTIDE SEQUENCE [LARGE SCALE GENOMIC DNA]</scope>
    <source>
        <strain evidence="4">CGMCC 1.3566</strain>
    </source>
</reference>
<organism evidence="3 4">
    <name type="scientific">Salinibacillus kushneri</name>
    <dbReference type="NCBI Taxonomy" id="237682"/>
    <lineage>
        <taxon>Bacteria</taxon>
        <taxon>Bacillati</taxon>
        <taxon>Bacillota</taxon>
        <taxon>Bacilli</taxon>
        <taxon>Bacillales</taxon>
        <taxon>Bacillaceae</taxon>
        <taxon>Salinibacillus</taxon>
    </lineage>
</organism>
<dbReference type="InterPro" id="IPR008841">
    <property type="entry name" value="Siphovirus-type_tail_N"/>
</dbReference>
<dbReference type="Pfam" id="PF05709">
    <property type="entry name" value="Sipho_tail"/>
    <property type="match status" value="1"/>
</dbReference>
<dbReference type="STRING" id="237682.SAMN05421676_102365"/>
<gene>
    <name evidence="3" type="ORF">SAMN05421676_102365</name>
</gene>
<dbReference type="RefSeq" id="WP_093132273.1">
    <property type="nucleotide sequence ID" value="NZ_FOHJ01000002.1"/>
</dbReference>
<dbReference type="Pfam" id="PF22768">
    <property type="entry name" value="SPP1_Dit"/>
    <property type="match status" value="1"/>
</dbReference>
<name>A0A1I0B7X8_9BACI</name>
<feature type="domain" description="Siphovirus-type tail component RIFT-related" evidence="1">
    <location>
        <begin position="10"/>
        <end position="130"/>
    </location>
</feature>
<accession>A0A1I0B7X8</accession>
<dbReference type="AlphaFoldDB" id="A0A1I0B7X8"/>
<evidence type="ECO:0000313" key="4">
    <source>
        <dbReference type="Proteomes" id="UP000199095"/>
    </source>
</evidence>
<proteinExistence type="predicted"/>
<evidence type="ECO:0000313" key="3">
    <source>
        <dbReference type="EMBL" id="SET02509.1"/>
    </source>
</evidence>
<feature type="domain" description="Siphovirus-type tail component C-terminal" evidence="2">
    <location>
        <begin position="178"/>
        <end position="280"/>
    </location>
</feature>
<dbReference type="Gene3D" id="2.40.30.200">
    <property type="match status" value="1"/>
</dbReference>
<protein>
    <submittedName>
        <fullName evidence="3">Phage tail protein</fullName>
    </submittedName>
</protein>
<dbReference type="OrthoDB" id="2079081at2"/>
<evidence type="ECO:0000259" key="1">
    <source>
        <dbReference type="Pfam" id="PF05709"/>
    </source>
</evidence>
<keyword evidence="4" id="KW-1185">Reference proteome</keyword>
<dbReference type="InterPro" id="IPR054738">
    <property type="entry name" value="Siphovirus-type_tail_C"/>
</dbReference>
<dbReference type="EMBL" id="FOHJ01000002">
    <property type="protein sequence ID" value="SET02509.1"/>
    <property type="molecule type" value="Genomic_DNA"/>
</dbReference>
<dbReference type="Gene3D" id="2.60.120.860">
    <property type="match status" value="1"/>
</dbReference>
<evidence type="ECO:0000259" key="2">
    <source>
        <dbReference type="Pfam" id="PF22768"/>
    </source>
</evidence>
<sequence>MRRLTYENSRGESITFYLSPFLIVSLTGIGEVDADLQSQKAPYQDGDTHIDTVLQPRYIELEGAITKVNLKEIKKYRKEILRVCNPKLGPGKITFELDGDIKEIYGALDGVPMFPERSTNPVQQFMITWKCPDPYWKDPQEVSRALSAYQGKFSFPFNFPIELGVSGDSTTLTNDGDTDAPITIDIQGPVTNPEVRNLTTNKFIKLNRTLSSDEVLHIDTNAQNKRVEIYRNGSVIEKAWGYLDDDSDFWSLLPGDNEVEYIADSGVANAIVAVGWQSRYVGI</sequence>
<dbReference type="Proteomes" id="UP000199095">
    <property type="component" value="Unassembled WGS sequence"/>
</dbReference>